<gene>
    <name evidence="3" type="ORF">FJT64_017424</name>
</gene>
<reference evidence="3 4" key="1">
    <citation type="submission" date="2019-07" db="EMBL/GenBank/DDBJ databases">
        <title>Draft genome assembly of a fouling barnacle, Amphibalanus amphitrite (Darwin, 1854): The first reference genome for Thecostraca.</title>
        <authorList>
            <person name="Kim W."/>
        </authorList>
    </citation>
    <scope>NUCLEOTIDE SEQUENCE [LARGE SCALE GENOMIC DNA]</scope>
    <source>
        <strain evidence="3">SNU_AA5</strain>
        <tissue evidence="3">Soma without cirri and trophi</tissue>
    </source>
</reference>
<comment type="caution">
    <text evidence="3">The sequence shown here is derived from an EMBL/GenBank/DDBJ whole genome shotgun (WGS) entry which is preliminary data.</text>
</comment>
<feature type="region of interest" description="Disordered" evidence="1">
    <location>
        <begin position="277"/>
        <end position="412"/>
    </location>
</feature>
<evidence type="ECO:0000256" key="2">
    <source>
        <dbReference type="SAM" id="SignalP"/>
    </source>
</evidence>
<feature type="compositionally biased region" description="Low complexity" evidence="1">
    <location>
        <begin position="91"/>
        <end position="104"/>
    </location>
</feature>
<dbReference type="OrthoDB" id="6430068at2759"/>
<accession>A0A6A4X6P5</accession>
<proteinExistence type="predicted"/>
<organism evidence="3 4">
    <name type="scientific">Amphibalanus amphitrite</name>
    <name type="common">Striped barnacle</name>
    <name type="synonym">Balanus amphitrite</name>
    <dbReference type="NCBI Taxonomy" id="1232801"/>
    <lineage>
        <taxon>Eukaryota</taxon>
        <taxon>Metazoa</taxon>
        <taxon>Ecdysozoa</taxon>
        <taxon>Arthropoda</taxon>
        <taxon>Crustacea</taxon>
        <taxon>Multicrustacea</taxon>
        <taxon>Cirripedia</taxon>
        <taxon>Thoracica</taxon>
        <taxon>Thoracicalcarea</taxon>
        <taxon>Balanomorpha</taxon>
        <taxon>Balanoidea</taxon>
        <taxon>Balanidae</taxon>
        <taxon>Amphibalaninae</taxon>
        <taxon>Amphibalanus</taxon>
    </lineage>
</organism>
<feature type="signal peptide" evidence="2">
    <location>
        <begin position="1"/>
        <end position="20"/>
    </location>
</feature>
<evidence type="ECO:0008006" key="5">
    <source>
        <dbReference type="Google" id="ProtNLM"/>
    </source>
</evidence>
<evidence type="ECO:0000313" key="3">
    <source>
        <dbReference type="EMBL" id="KAF0311790.1"/>
    </source>
</evidence>
<keyword evidence="2" id="KW-0732">Signal</keyword>
<dbReference type="AlphaFoldDB" id="A0A6A4X6P5"/>
<feature type="region of interest" description="Disordered" evidence="1">
    <location>
        <begin position="627"/>
        <end position="650"/>
    </location>
</feature>
<feature type="region of interest" description="Disordered" evidence="1">
    <location>
        <begin position="86"/>
        <end position="144"/>
    </location>
</feature>
<protein>
    <recommendedName>
        <fullName evidence="5">DUF4758 domain-containing protein</fullName>
    </recommendedName>
</protein>
<keyword evidence="4" id="KW-1185">Reference proteome</keyword>
<name>A0A6A4X6P5_AMPAM</name>
<feature type="compositionally biased region" description="Low complexity" evidence="1">
    <location>
        <begin position="126"/>
        <end position="142"/>
    </location>
</feature>
<dbReference type="Proteomes" id="UP000440578">
    <property type="component" value="Unassembled WGS sequence"/>
</dbReference>
<sequence length="769" mass="82135">MRRMLVLPALVLALAVCVFGEKLATPVLETKQLTVSSEPPQLLGSAADEPAQSGVKLSTKTIYGFLNFVTTVGNTVMVFTPGAGTPAGAQSAEPAPASVAPSPSRTVPAIATTASEPLPERRLRFTTTEPSPSTESDATEPPVIGRRKGKNLLWAKLRERTPKDRRPFVLPQRRGLQIARSAAALLPTPPLERQFLSAAPASVVPEPTPTPELDTPTASERTFAALRTVQAGEEFSDPEPTELPTEEGVTHVSSVIQGTVTEFPQLPAPAAEPEVLPIEQLFSSSEPEEPASEPDSRPPVQSLQERLKARLQAALASRPSRTSAAGQRRPFTLVPEQRARAARPGRPELLLSARRSPSRSKSERRLSAADRLKQRLLKQRQESLAEEEELAQEESPELLQEPDQELGESQPEVVAVNTYRPTDATDFHYELSTMRALHHNTLGRFTTSRWVTSTETRTVRVSPTATQRAPPVSSTALPAGATLGLFGAAGLTPSSGSGLDKVVMLPAVQLDPSSPSLPLKTMTETYSTTQLLLKSSVIPLVIGDSTRAFTLTQSYQVTRLVTALEDHAAHGGVPDGASGPAAPREAAAGARVRRIRWTSWVCPVVRVPPPDDLAAIGLFDVDQHESEMNPEEFKLQQQAAAPPAPTPALPPQLGMLGALGQLGQLGQLGALAQLSQLTPQQLAYLQLLGPIFPGLQAPHGALPATPQTIVTSSPVTYSTITTRIHSQAVVVTFRATPSTAYITSTTVFPTVLTSYVTSTMKVHPTSPLG</sequence>
<feature type="chain" id="PRO_5025690923" description="DUF4758 domain-containing protein" evidence="2">
    <location>
        <begin position="21"/>
        <end position="769"/>
    </location>
</feature>
<evidence type="ECO:0000313" key="4">
    <source>
        <dbReference type="Proteomes" id="UP000440578"/>
    </source>
</evidence>
<feature type="region of interest" description="Disordered" evidence="1">
    <location>
        <begin position="232"/>
        <end position="251"/>
    </location>
</feature>
<feature type="compositionally biased region" description="Acidic residues" evidence="1">
    <location>
        <begin position="384"/>
        <end position="406"/>
    </location>
</feature>
<dbReference type="EMBL" id="VIIS01000216">
    <property type="protein sequence ID" value="KAF0311790.1"/>
    <property type="molecule type" value="Genomic_DNA"/>
</dbReference>
<evidence type="ECO:0000256" key="1">
    <source>
        <dbReference type="SAM" id="MobiDB-lite"/>
    </source>
</evidence>
<feature type="compositionally biased region" description="Basic and acidic residues" evidence="1">
    <location>
        <begin position="360"/>
        <end position="383"/>
    </location>
</feature>